<evidence type="ECO:0000256" key="5">
    <source>
        <dbReference type="ARBA" id="ARBA00022777"/>
    </source>
</evidence>
<dbReference type="PROSITE" id="PS50011">
    <property type="entry name" value="PROTEIN_KINASE_DOM"/>
    <property type="match status" value="1"/>
</dbReference>
<keyword evidence="4 9" id="KW-0547">Nucleotide-binding</keyword>
<organism evidence="12 13">
    <name type="scientific">Daedalea quercina L-15889</name>
    <dbReference type="NCBI Taxonomy" id="1314783"/>
    <lineage>
        <taxon>Eukaryota</taxon>
        <taxon>Fungi</taxon>
        <taxon>Dikarya</taxon>
        <taxon>Basidiomycota</taxon>
        <taxon>Agaricomycotina</taxon>
        <taxon>Agaricomycetes</taxon>
        <taxon>Polyporales</taxon>
        <taxon>Fomitopsis</taxon>
    </lineage>
</organism>
<dbReference type="InterPro" id="IPR051334">
    <property type="entry name" value="SRPK"/>
</dbReference>
<evidence type="ECO:0000256" key="7">
    <source>
        <dbReference type="ARBA" id="ARBA00047899"/>
    </source>
</evidence>
<dbReference type="OrthoDB" id="5979581at2759"/>
<dbReference type="STRING" id="1314783.A0A165LTZ3"/>
<evidence type="ECO:0000256" key="9">
    <source>
        <dbReference type="PROSITE-ProRule" id="PRU10141"/>
    </source>
</evidence>
<dbReference type="InterPro" id="IPR008271">
    <property type="entry name" value="Ser/Thr_kinase_AS"/>
</dbReference>
<evidence type="ECO:0000313" key="12">
    <source>
        <dbReference type="EMBL" id="KZT64847.1"/>
    </source>
</evidence>
<evidence type="ECO:0000256" key="1">
    <source>
        <dbReference type="ARBA" id="ARBA00012513"/>
    </source>
</evidence>
<dbReference type="Gene3D" id="1.10.510.10">
    <property type="entry name" value="Transferase(Phosphotransferase) domain 1"/>
    <property type="match status" value="1"/>
</dbReference>
<evidence type="ECO:0000259" key="11">
    <source>
        <dbReference type="PROSITE" id="PS50011"/>
    </source>
</evidence>
<protein>
    <recommendedName>
        <fullName evidence="1">non-specific serine/threonine protein kinase</fullName>
        <ecNumber evidence="1">2.7.11.1</ecNumber>
    </recommendedName>
</protein>
<evidence type="ECO:0000313" key="13">
    <source>
        <dbReference type="Proteomes" id="UP000076727"/>
    </source>
</evidence>
<dbReference type="InterPro" id="IPR017441">
    <property type="entry name" value="Protein_kinase_ATP_BS"/>
</dbReference>
<dbReference type="Proteomes" id="UP000076727">
    <property type="component" value="Unassembled WGS sequence"/>
</dbReference>
<dbReference type="Gene3D" id="3.30.200.20">
    <property type="entry name" value="Phosphorylase Kinase, domain 1"/>
    <property type="match status" value="1"/>
</dbReference>
<keyword evidence="2 10" id="KW-0723">Serine/threonine-protein kinase</keyword>
<dbReference type="PROSITE" id="PS00108">
    <property type="entry name" value="PROTEIN_KINASE_ST"/>
    <property type="match status" value="1"/>
</dbReference>
<evidence type="ECO:0000256" key="4">
    <source>
        <dbReference type="ARBA" id="ARBA00022741"/>
    </source>
</evidence>
<keyword evidence="6 9" id="KW-0067">ATP-binding</keyword>
<evidence type="ECO:0000256" key="6">
    <source>
        <dbReference type="ARBA" id="ARBA00022840"/>
    </source>
</evidence>
<comment type="similarity">
    <text evidence="10">Belongs to the protein kinase superfamily.</text>
</comment>
<dbReference type="SUPFAM" id="SSF56112">
    <property type="entry name" value="Protein kinase-like (PK-like)"/>
    <property type="match status" value="1"/>
</dbReference>
<comment type="catalytic activity">
    <reaction evidence="8">
        <text>L-seryl-[protein] + ATP = O-phospho-L-seryl-[protein] + ADP + H(+)</text>
        <dbReference type="Rhea" id="RHEA:17989"/>
        <dbReference type="Rhea" id="RHEA-COMP:9863"/>
        <dbReference type="Rhea" id="RHEA-COMP:11604"/>
        <dbReference type="ChEBI" id="CHEBI:15378"/>
        <dbReference type="ChEBI" id="CHEBI:29999"/>
        <dbReference type="ChEBI" id="CHEBI:30616"/>
        <dbReference type="ChEBI" id="CHEBI:83421"/>
        <dbReference type="ChEBI" id="CHEBI:456216"/>
        <dbReference type="EC" id="2.7.11.1"/>
    </reaction>
</comment>
<dbReference type="EMBL" id="KV429117">
    <property type="protein sequence ID" value="KZT64847.1"/>
    <property type="molecule type" value="Genomic_DNA"/>
</dbReference>
<dbReference type="GO" id="GO:0004674">
    <property type="term" value="F:protein serine/threonine kinase activity"/>
    <property type="evidence" value="ECO:0007669"/>
    <property type="project" value="UniProtKB-KW"/>
</dbReference>
<dbReference type="GO" id="GO:0050684">
    <property type="term" value="P:regulation of mRNA processing"/>
    <property type="evidence" value="ECO:0007669"/>
    <property type="project" value="TreeGrafter"/>
</dbReference>
<reference evidence="12 13" key="1">
    <citation type="journal article" date="2016" name="Mol. Biol. Evol.">
        <title>Comparative Genomics of Early-Diverging Mushroom-Forming Fungi Provides Insights into the Origins of Lignocellulose Decay Capabilities.</title>
        <authorList>
            <person name="Nagy L.G."/>
            <person name="Riley R."/>
            <person name="Tritt A."/>
            <person name="Adam C."/>
            <person name="Daum C."/>
            <person name="Floudas D."/>
            <person name="Sun H."/>
            <person name="Yadav J.S."/>
            <person name="Pangilinan J."/>
            <person name="Larsson K.H."/>
            <person name="Matsuura K."/>
            <person name="Barry K."/>
            <person name="Labutti K."/>
            <person name="Kuo R."/>
            <person name="Ohm R.A."/>
            <person name="Bhattacharya S.S."/>
            <person name="Shirouzu T."/>
            <person name="Yoshinaga Y."/>
            <person name="Martin F.M."/>
            <person name="Grigoriev I.V."/>
            <person name="Hibbett D.S."/>
        </authorList>
    </citation>
    <scope>NUCLEOTIDE SEQUENCE [LARGE SCALE GENOMIC DNA]</scope>
    <source>
        <strain evidence="12 13">L-15889</strain>
    </source>
</reference>
<keyword evidence="5 12" id="KW-0418">Kinase</keyword>
<feature type="binding site" evidence="9">
    <location>
        <position position="90"/>
    </location>
    <ligand>
        <name>ATP</name>
        <dbReference type="ChEBI" id="CHEBI:30616"/>
    </ligand>
</feature>
<dbReference type="InterPro" id="IPR011009">
    <property type="entry name" value="Kinase-like_dom_sf"/>
</dbReference>
<gene>
    <name evidence="12" type="ORF">DAEQUDRAFT_717425</name>
</gene>
<sequence length="401" mass="44905">MPAMYRALSSMRNTLSRRVDRSARRSASTIRITRAAAPLPRDLDQTQYCPVHKGELFSDRYEALRSLGCGAYSTVWLARDIRTQQECALKILVSSLTDNKRGPDEMGVMRTLQEGSSQSPGKEHTCQLFDTFVHHGPYGRHICLVLELLGLSAFDVYRSFPASLPLILVQRIAKDVLLGLQFAHECGIIHTDIKGDNIMMTGIGFEEGQTAKDIEILDLFNTVYKLTDFGAANTASRQWAGLIQPVALRSPEVLIGAPWDTKADIWNFGCLMYEFARGAVLFDPAWNNEETGMDFVETHLAQMVAVFGPFPQSFLVKGRKARDYFDETVNDILTQRCAGHLRKPGDYNITLEDLLARGGHPPEELPDAIDFFRRALTIDPAARWSAAQLLTHPWMQNVITA</sequence>
<proteinExistence type="inferred from homology"/>
<dbReference type="SMART" id="SM00220">
    <property type="entry name" value="S_TKc"/>
    <property type="match status" value="1"/>
</dbReference>
<dbReference type="GO" id="GO:0005524">
    <property type="term" value="F:ATP binding"/>
    <property type="evidence" value="ECO:0007669"/>
    <property type="project" value="UniProtKB-UniRule"/>
</dbReference>
<evidence type="ECO:0000256" key="10">
    <source>
        <dbReference type="RuleBase" id="RU000304"/>
    </source>
</evidence>
<name>A0A165LTZ3_9APHY</name>
<keyword evidence="13" id="KW-1185">Reference proteome</keyword>
<dbReference type="InterPro" id="IPR000719">
    <property type="entry name" value="Prot_kinase_dom"/>
</dbReference>
<feature type="domain" description="Protein kinase" evidence="11">
    <location>
        <begin position="61"/>
        <end position="395"/>
    </location>
</feature>
<dbReference type="AlphaFoldDB" id="A0A165LTZ3"/>
<dbReference type="GO" id="GO:0000245">
    <property type="term" value="P:spliceosomal complex assembly"/>
    <property type="evidence" value="ECO:0007669"/>
    <property type="project" value="TreeGrafter"/>
</dbReference>
<keyword evidence="3" id="KW-0808">Transferase</keyword>
<evidence type="ECO:0000256" key="3">
    <source>
        <dbReference type="ARBA" id="ARBA00022679"/>
    </source>
</evidence>
<dbReference type="PROSITE" id="PS00107">
    <property type="entry name" value="PROTEIN_KINASE_ATP"/>
    <property type="match status" value="1"/>
</dbReference>
<evidence type="ECO:0000256" key="8">
    <source>
        <dbReference type="ARBA" id="ARBA00048679"/>
    </source>
</evidence>
<dbReference type="EC" id="2.7.11.1" evidence="1"/>
<accession>A0A165LTZ3</accession>
<evidence type="ECO:0000256" key="2">
    <source>
        <dbReference type="ARBA" id="ARBA00022527"/>
    </source>
</evidence>
<dbReference type="PANTHER" id="PTHR47634:SF9">
    <property type="entry name" value="PROTEIN KINASE DOMAIN-CONTAINING PROTEIN-RELATED"/>
    <property type="match status" value="1"/>
</dbReference>
<dbReference type="PANTHER" id="PTHR47634">
    <property type="entry name" value="PROTEIN KINASE DOMAIN-CONTAINING PROTEIN-RELATED"/>
    <property type="match status" value="1"/>
</dbReference>
<comment type="catalytic activity">
    <reaction evidence="7">
        <text>L-threonyl-[protein] + ATP = O-phospho-L-threonyl-[protein] + ADP + H(+)</text>
        <dbReference type="Rhea" id="RHEA:46608"/>
        <dbReference type="Rhea" id="RHEA-COMP:11060"/>
        <dbReference type="Rhea" id="RHEA-COMP:11605"/>
        <dbReference type="ChEBI" id="CHEBI:15378"/>
        <dbReference type="ChEBI" id="CHEBI:30013"/>
        <dbReference type="ChEBI" id="CHEBI:30616"/>
        <dbReference type="ChEBI" id="CHEBI:61977"/>
        <dbReference type="ChEBI" id="CHEBI:456216"/>
        <dbReference type="EC" id="2.7.11.1"/>
    </reaction>
</comment>
<dbReference type="Pfam" id="PF00069">
    <property type="entry name" value="Pkinase"/>
    <property type="match status" value="1"/>
</dbReference>